<proteinExistence type="predicted"/>
<reference evidence="1 2" key="1">
    <citation type="journal article" date="2016" name="Mol. Biol. Evol.">
        <title>Comparative Genomics of Early-Diverging Mushroom-Forming Fungi Provides Insights into the Origins of Lignocellulose Decay Capabilities.</title>
        <authorList>
            <person name="Nagy L.G."/>
            <person name="Riley R."/>
            <person name="Tritt A."/>
            <person name="Adam C."/>
            <person name="Daum C."/>
            <person name="Floudas D."/>
            <person name="Sun H."/>
            <person name="Yadav J.S."/>
            <person name="Pangilinan J."/>
            <person name="Larsson K.H."/>
            <person name="Matsuura K."/>
            <person name="Barry K."/>
            <person name="Labutti K."/>
            <person name="Kuo R."/>
            <person name="Ohm R.A."/>
            <person name="Bhattacharya S.S."/>
            <person name="Shirouzu T."/>
            <person name="Yoshinaga Y."/>
            <person name="Martin F.M."/>
            <person name="Grigoriev I.V."/>
            <person name="Hibbett D.S."/>
        </authorList>
    </citation>
    <scope>NUCLEOTIDE SEQUENCE [LARGE SCALE GENOMIC DNA]</scope>
    <source>
        <strain evidence="1 2">HHB9708</strain>
    </source>
</reference>
<name>A0A164QL97_9AGAM</name>
<dbReference type="InterPro" id="IPR024047">
    <property type="entry name" value="MM3350-like_sf"/>
</dbReference>
<dbReference type="Proteomes" id="UP000076722">
    <property type="component" value="Unassembled WGS sequence"/>
</dbReference>
<organism evidence="1 2">
    <name type="scientific">Sistotremastrum niveocremeum HHB9708</name>
    <dbReference type="NCBI Taxonomy" id="1314777"/>
    <lineage>
        <taxon>Eukaryota</taxon>
        <taxon>Fungi</taxon>
        <taxon>Dikarya</taxon>
        <taxon>Basidiomycota</taxon>
        <taxon>Agaricomycotina</taxon>
        <taxon>Agaricomycetes</taxon>
        <taxon>Sistotremastrales</taxon>
        <taxon>Sistotremastraceae</taxon>
        <taxon>Sertulicium</taxon>
        <taxon>Sertulicium niveocremeum</taxon>
    </lineage>
</organism>
<evidence type="ECO:0000313" key="2">
    <source>
        <dbReference type="Proteomes" id="UP000076722"/>
    </source>
</evidence>
<sequence>MPPRSSKARPKPKFVRLHPDDPADLLDPVFLEISGGINLEAFQDKVLQPIMGWDRNAHAYLFTDLSDGAGFGPRDASTVDISHKDSVGYEFLHADEYILAHLLQSEGEAFE</sequence>
<dbReference type="STRING" id="1314777.A0A164QL97"/>
<dbReference type="OrthoDB" id="432970at2759"/>
<dbReference type="AlphaFoldDB" id="A0A164QL97"/>
<dbReference type="Gene3D" id="3.10.290.30">
    <property type="entry name" value="MM3350-like"/>
    <property type="match status" value="1"/>
</dbReference>
<gene>
    <name evidence="1" type="ORF">SISNIDRAFT_488933</name>
</gene>
<protein>
    <submittedName>
        <fullName evidence="1">Uncharacterized protein</fullName>
    </submittedName>
</protein>
<keyword evidence="2" id="KW-1185">Reference proteome</keyword>
<dbReference type="SUPFAM" id="SSF159941">
    <property type="entry name" value="MM3350-like"/>
    <property type="match status" value="1"/>
</dbReference>
<evidence type="ECO:0000313" key="1">
    <source>
        <dbReference type="EMBL" id="KZS89759.1"/>
    </source>
</evidence>
<accession>A0A164QL97</accession>
<dbReference type="EMBL" id="KV419425">
    <property type="protein sequence ID" value="KZS89759.1"/>
    <property type="molecule type" value="Genomic_DNA"/>
</dbReference>